<keyword evidence="2" id="KW-1185">Reference proteome</keyword>
<comment type="caution">
    <text evidence="1">The sequence shown here is derived from an EMBL/GenBank/DDBJ whole genome shotgun (WGS) entry which is preliminary data.</text>
</comment>
<evidence type="ECO:0000313" key="1">
    <source>
        <dbReference type="EMBL" id="GMF16675.1"/>
    </source>
</evidence>
<dbReference type="OrthoDB" id="109199at2759"/>
<gene>
    <name evidence="1" type="ORF">Plil01_000597900</name>
</gene>
<dbReference type="AlphaFoldDB" id="A0A9W6TLW3"/>
<accession>A0A9W6TLW3</accession>
<dbReference type="EMBL" id="BSXW01000257">
    <property type="protein sequence ID" value="GMF16675.1"/>
    <property type="molecule type" value="Genomic_DNA"/>
</dbReference>
<organism evidence="1 2">
    <name type="scientific">Phytophthora lilii</name>
    <dbReference type="NCBI Taxonomy" id="2077276"/>
    <lineage>
        <taxon>Eukaryota</taxon>
        <taxon>Sar</taxon>
        <taxon>Stramenopiles</taxon>
        <taxon>Oomycota</taxon>
        <taxon>Peronosporomycetes</taxon>
        <taxon>Peronosporales</taxon>
        <taxon>Peronosporaceae</taxon>
        <taxon>Phytophthora</taxon>
    </lineage>
</organism>
<evidence type="ECO:0000313" key="2">
    <source>
        <dbReference type="Proteomes" id="UP001165083"/>
    </source>
</evidence>
<dbReference type="Proteomes" id="UP001165083">
    <property type="component" value="Unassembled WGS sequence"/>
</dbReference>
<proteinExistence type="predicted"/>
<sequence length="294" mass="33079">MAPGTSRGWYTSEAGKGVCCQSDKSPVCIDTSLDHRPKHNGPNEDRVPAANDAKAWVKLHDWADATTQAWTRQAKAEVRRQYRCQSMARLRVLKKSELLQMREERSHLEQKIKQRLAEMNTGSMPFRDDISQREHELYDALHGLALEGDTLRTENAEIHEKLQQHKRLQSLVQDSVADVIPSSDHDPNSLTVYAATNVSIQVLHSFDMDSHVMVCNIPGQVHNRYFQLGCRRVHVAEDGKRSFSSRIALTDSKANARSRAAEGQQPNVKWAGKGGAHMKFTEVDTTTVQVTVQS</sequence>
<reference evidence="1" key="1">
    <citation type="submission" date="2023-04" db="EMBL/GenBank/DDBJ databases">
        <title>Phytophthora lilii NBRC 32176.</title>
        <authorList>
            <person name="Ichikawa N."/>
            <person name="Sato H."/>
            <person name="Tonouchi N."/>
        </authorList>
    </citation>
    <scope>NUCLEOTIDE SEQUENCE</scope>
    <source>
        <strain evidence="1">NBRC 32176</strain>
    </source>
</reference>
<protein>
    <submittedName>
        <fullName evidence="1">Unnamed protein product</fullName>
    </submittedName>
</protein>
<name>A0A9W6TLW3_9STRA</name>